<dbReference type="InterPro" id="IPR036390">
    <property type="entry name" value="WH_DNA-bd_sf"/>
</dbReference>
<dbReference type="Gene3D" id="1.10.10.10">
    <property type="entry name" value="Winged helix-like DNA-binding domain superfamily/Winged helix DNA-binding domain"/>
    <property type="match status" value="1"/>
</dbReference>
<proteinExistence type="predicted"/>
<dbReference type="AlphaFoldDB" id="A0A2H3LDC1"/>
<evidence type="ECO:0000313" key="1">
    <source>
        <dbReference type="EMBL" id="PDW00571.1"/>
    </source>
</evidence>
<dbReference type="Pfam" id="PF13749">
    <property type="entry name" value="HATPase_c_4"/>
    <property type="match status" value="1"/>
</dbReference>
<dbReference type="InterPro" id="IPR036388">
    <property type="entry name" value="WH-like_DNA-bd_sf"/>
</dbReference>
<comment type="caution">
    <text evidence="1">The sequence shown here is derived from an EMBL/GenBank/DDBJ whole genome shotgun (WGS) entry which is preliminary data.</text>
</comment>
<accession>A0A2H3LDC1</accession>
<dbReference type="Gene3D" id="3.30.565.60">
    <property type="match status" value="1"/>
</dbReference>
<dbReference type="PANTHER" id="PTHR30595:SF6">
    <property type="entry name" value="SCHLAFEN ALBA-2 DOMAIN-CONTAINING PROTEIN"/>
    <property type="match status" value="1"/>
</dbReference>
<protein>
    <submittedName>
        <fullName evidence="1">Uncharacterized protein</fullName>
    </submittedName>
</protein>
<dbReference type="SUPFAM" id="SSF46785">
    <property type="entry name" value="Winged helix' DNA-binding domain"/>
    <property type="match status" value="1"/>
</dbReference>
<dbReference type="Proteomes" id="UP000220922">
    <property type="component" value="Unassembled WGS sequence"/>
</dbReference>
<name>A0A2H3LDC1_9CHLR</name>
<sequence>MLIGLKAVAEDPQTGEARPTHAGLLMFGYDPQLYLPQSEVVCIKYADTQGIRTYIDRKNFVGTMPELIDKASSFLRQYIRVGATIRGFYREDEPEYPYEALREAVVNAVIHRDYARSGETVRVFLYSDRVEIRSPGALLPGVSLNDLVALRVTSVPRNPVLAGLLRDLPGYMERIGSGIRFMLREMEALGLPPPEFSEHFDFVVTFRNGGKGMEPEGLNERQLKALEMVRVAGSISTSEYCVATGVSPSTGLRDLTELAAHGLLVARGKRRAKRFYLP</sequence>
<evidence type="ECO:0000313" key="2">
    <source>
        <dbReference type="Proteomes" id="UP000220922"/>
    </source>
</evidence>
<gene>
    <name evidence="1" type="ORF">A9Q02_09275</name>
</gene>
<dbReference type="PANTHER" id="PTHR30595">
    <property type="entry name" value="GLPR-RELATED TRANSCRIPTIONAL REPRESSOR"/>
    <property type="match status" value="1"/>
</dbReference>
<keyword evidence="2" id="KW-1185">Reference proteome</keyword>
<dbReference type="EMBL" id="LYXE01000036">
    <property type="protein sequence ID" value="PDW00571.1"/>
    <property type="molecule type" value="Genomic_DNA"/>
</dbReference>
<dbReference type="InterPro" id="IPR038475">
    <property type="entry name" value="RecG_C_sf"/>
</dbReference>
<reference evidence="1 2" key="1">
    <citation type="submission" date="2016-05" db="EMBL/GenBank/DDBJ databases">
        <authorList>
            <person name="Lavstsen T."/>
            <person name="Jespersen J.S."/>
        </authorList>
    </citation>
    <scope>NUCLEOTIDE SEQUENCE [LARGE SCALE GENOMIC DNA]</scope>
    <source>
        <strain evidence="1 2">B7-9</strain>
    </source>
</reference>
<dbReference type="OrthoDB" id="320597at2"/>
<dbReference type="RefSeq" id="WP_097650899.1">
    <property type="nucleotide sequence ID" value="NZ_LYXE01000036.1"/>
</dbReference>
<organism evidence="1 2">
    <name type="scientific">Candidatus Chloroploca asiatica</name>
    <dbReference type="NCBI Taxonomy" id="1506545"/>
    <lineage>
        <taxon>Bacteria</taxon>
        <taxon>Bacillati</taxon>
        <taxon>Chloroflexota</taxon>
        <taxon>Chloroflexia</taxon>
        <taxon>Chloroflexales</taxon>
        <taxon>Chloroflexineae</taxon>
        <taxon>Oscillochloridaceae</taxon>
        <taxon>Candidatus Chloroploca</taxon>
    </lineage>
</organism>